<evidence type="ECO:0000313" key="3">
    <source>
        <dbReference type="Proteomes" id="UP000282423"/>
    </source>
</evidence>
<accession>A0A420VWB0</accession>
<sequence>MEKIKKYGKVLLGVAILGGAVLTQSFTTAVKADKKLANHFYGYDEVSQTYLEITGPLDETANCESFMEPKCVVGTDTPIPDGFTWDDAQNDPSISSQITYESNDSGSYTR</sequence>
<comment type="caution">
    <text evidence="2">The sequence shown here is derived from an EMBL/GenBank/DDBJ whole genome shotgun (WGS) entry which is preliminary data.</text>
</comment>
<dbReference type="RefSeq" id="WP_121125124.1">
    <property type="nucleotide sequence ID" value="NZ_RBWS01000011.1"/>
</dbReference>
<dbReference type="Proteomes" id="UP000282423">
    <property type="component" value="Unassembled WGS sequence"/>
</dbReference>
<gene>
    <name evidence="2" type="ORF">D7322_15095</name>
</gene>
<organism evidence="2 3">
    <name type="scientific">Sphingobacterium puteale</name>
    <dbReference type="NCBI Taxonomy" id="2420510"/>
    <lineage>
        <taxon>Bacteria</taxon>
        <taxon>Pseudomonadati</taxon>
        <taxon>Bacteroidota</taxon>
        <taxon>Sphingobacteriia</taxon>
        <taxon>Sphingobacteriales</taxon>
        <taxon>Sphingobacteriaceae</taxon>
        <taxon>Sphingobacterium</taxon>
    </lineage>
</organism>
<dbReference type="EMBL" id="RBWS01000011">
    <property type="protein sequence ID" value="RKO70602.1"/>
    <property type="molecule type" value="Genomic_DNA"/>
</dbReference>
<name>A0A420VWB0_9SPHI</name>
<dbReference type="AlphaFoldDB" id="A0A420VWB0"/>
<protein>
    <submittedName>
        <fullName evidence="2">Uncharacterized protein</fullName>
    </submittedName>
</protein>
<keyword evidence="3" id="KW-1185">Reference proteome</keyword>
<proteinExistence type="predicted"/>
<evidence type="ECO:0000256" key="1">
    <source>
        <dbReference type="SAM" id="MobiDB-lite"/>
    </source>
</evidence>
<evidence type="ECO:0000313" key="2">
    <source>
        <dbReference type="EMBL" id="RKO70602.1"/>
    </source>
</evidence>
<feature type="compositionally biased region" description="Polar residues" evidence="1">
    <location>
        <begin position="90"/>
        <end position="110"/>
    </location>
</feature>
<reference evidence="2 3" key="1">
    <citation type="submission" date="2018-10" db="EMBL/GenBank/DDBJ databases">
        <title>Sphingobacterium sp. M05W1-28.</title>
        <authorList>
            <person name="Cai H."/>
        </authorList>
    </citation>
    <scope>NUCLEOTIDE SEQUENCE [LARGE SCALE GENOMIC DNA]</scope>
    <source>
        <strain evidence="2 3">M05W1-28</strain>
    </source>
</reference>
<feature type="region of interest" description="Disordered" evidence="1">
    <location>
        <begin position="82"/>
        <end position="110"/>
    </location>
</feature>